<sequence length="329" mass="36227">MSTFTVAAATMQTLSMTAAEEASRRGEHTGDIDDMFLALVVNEQVAGQVLRSLGITIDGAREAVAAQHADQLASLGIQADAPGPGRITFPDSGEFSWSERALTLLQRANKGKKRGDASAVLRELVRERSGLIEAIVRRLGATPEQIAGLLDELERYPAPPRHAIDARSLSGVGESYVSAPLVEVWSLLADPARMPEWDRGPVCVEDAPTEAAIGASWTMRIADTEEDGTPMRARPERRRSRVEVVDLVPQRAIEWATTWPDASDANTRRVRIELEPTAGGTHLRVALAWERNPGRRPKPLRRWLMRPLHRFAIWMQISQLGAGIGRLFR</sequence>
<dbReference type="InterPro" id="IPR036628">
    <property type="entry name" value="Clp_N_dom_sf"/>
</dbReference>
<comment type="similarity">
    <text evidence="1">Belongs to the AHA1 family.</text>
</comment>
<dbReference type="Gene3D" id="1.10.1780.10">
    <property type="entry name" value="Clp, N-terminal domain"/>
    <property type="match status" value="1"/>
</dbReference>
<dbReference type="InterPro" id="IPR013538">
    <property type="entry name" value="ASHA1/2-like_C"/>
</dbReference>
<dbReference type="Pfam" id="PF08327">
    <property type="entry name" value="AHSA1"/>
    <property type="match status" value="1"/>
</dbReference>
<evidence type="ECO:0000313" key="4">
    <source>
        <dbReference type="Proteomes" id="UP000509638"/>
    </source>
</evidence>
<evidence type="ECO:0000313" key="3">
    <source>
        <dbReference type="EMBL" id="QLD10794.1"/>
    </source>
</evidence>
<organism evidence="3 4">
    <name type="scientific">Microbacterium oleivorans</name>
    <dbReference type="NCBI Taxonomy" id="273677"/>
    <lineage>
        <taxon>Bacteria</taxon>
        <taxon>Bacillati</taxon>
        <taxon>Actinomycetota</taxon>
        <taxon>Actinomycetes</taxon>
        <taxon>Micrococcales</taxon>
        <taxon>Microbacteriaceae</taxon>
        <taxon>Microbacterium</taxon>
    </lineage>
</organism>
<proteinExistence type="inferred from homology"/>
<evidence type="ECO:0000256" key="1">
    <source>
        <dbReference type="ARBA" id="ARBA00006817"/>
    </source>
</evidence>
<dbReference type="RefSeq" id="WP_178010205.1">
    <property type="nucleotide sequence ID" value="NZ_CP058316.1"/>
</dbReference>
<name>A0A7D5IRV2_9MICO</name>
<dbReference type="Proteomes" id="UP000509638">
    <property type="component" value="Chromosome"/>
</dbReference>
<accession>A0A7D5IRV2</accession>
<protein>
    <submittedName>
        <fullName evidence="3">SRPBCC domain-containing protein</fullName>
    </submittedName>
</protein>
<dbReference type="Gene3D" id="3.30.530.20">
    <property type="match status" value="1"/>
</dbReference>
<feature type="domain" description="Activator of Hsp90 ATPase homologue 1/2-like C-terminal" evidence="2">
    <location>
        <begin position="179"/>
        <end position="286"/>
    </location>
</feature>
<reference evidence="3 4" key="1">
    <citation type="submission" date="2020-06" db="EMBL/GenBank/DDBJ databases">
        <authorList>
            <person name="Jo H."/>
        </authorList>
    </citation>
    <scope>NUCLEOTIDE SEQUENCE [LARGE SCALE GENOMIC DNA]</scope>
    <source>
        <strain evidence="3 4">I46</strain>
    </source>
</reference>
<dbReference type="InterPro" id="IPR023393">
    <property type="entry name" value="START-like_dom_sf"/>
</dbReference>
<dbReference type="EMBL" id="CP058316">
    <property type="protein sequence ID" value="QLD10794.1"/>
    <property type="molecule type" value="Genomic_DNA"/>
</dbReference>
<dbReference type="SUPFAM" id="SSF55961">
    <property type="entry name" value="Bet v1-like"/>
    <property type="match status" value="1"/>
</dbReference>
<dbReference type="AlphaFoldDB" id="A0A7D5IRV2"/>
<evidence type="ECO:0000259" key="2">
    <source>
        <dbReference type="Pfam" id="PF08327"/>
    </source>
</evidence>
<gene>
    <name evidence="3" type="ORF">HW566_02745</name>
</gene>